<dbReference type="GO" id="GO:1990072">
    <property type="term" value="C:TRAPPIII protein complex"/>
    <property type="evidence" value="ECO:0007669"/>
    <property type="project" value="TreeGrafter"/>
</dbReference>
<dbReference type="InterPro" id="IPR055427">
    <property type="entry name" value="TRAPPC13_N"/>
</dbReference>
<protein>
    <submittedName>
        <fullName evidence="4">DUF974-domain-containing protein</fullName>
    </submittedName>
</protein>
<feature type="compositionally biased region" description="Polar residues" evidence="1">
    <location>
        <begin position="356"/>
        <end position="373"/>
    </location>
</feature>
<feature type="region of interest" description="Disordered" evidence="1">
    <location>
        <begin position="482"/>
        <end position="519"/>
    </location>
</feature>
<evidence type="ECO:0000313" key="4">
    <source>
        <dbReference type="EMBL" id="PCH38720.1"/>
    </source>
</evidence>
<gene>
    <name evidence="4" type="ORF">WOLCODRAFT_136411</name>
</gene>
<dbReference type="Pfam" id="PF23647">
    <property type="entry name" value="TRAPPC13_M"/>
    <property type="match status" value="1"/>
</dbReference>
<organism evidence="4 5">
    <name type="scientific">Wolfiporia cocos (strain MD-104)</name>
    <name type="common">Brown rot fungus</name>
    <dbReference type="NCBI Taxonomy" id="742152"/>
    <lineage>
        <taxon>Eukaryota</taxon>
        <taxon>Fungi</taxon>
        <taxon>Dikarya</taxon>
        <taxon>Basidiomycota</taxon>
        <taxon>Agaricomycotina</taxon>
        <taxon>Agaricomycetes</taxon>
        <taxon>Polyporales</taxon>
        <taxon>Phaeolaceae</taxon>
        <taxon>Wolfiporia</taxon>
    </lineage>
</organism>
<name>A0A2H3J918_WOLCO</name>
<feature type="region of interest" description="Disordered" evidence="1">
    <location>
        <begin position="538"/>
        <end position="576"/>
    </location>
</feature>
<feature type="domain" description="Trafficking protein particle complex subunit 13 middle" evidence="3">
    <location>
        <begin position="188"/>
        <end position="325"/>
    </location>
</feature>
<dbReference type="AlphaFoldDB" id="A0A2H3J918"/>
<dbReference type="InterPro" id="IPR055429">
    <property type="entry name" value="TRAPPC13_M"/>
</dbReference>
<dbReference type="OrthoDB" id="10250284at2759"/>
<dbReference type="InterPro" id="IPR010378">
    <property type="entry name" value="TRAPPC13"/>
</dbReference>
<feature type="compositionally biased region" description="Polar residues" evidence="1">
    <location>
        <begin position="502"/>
        <end position="516"/>
    </location>
</feature>
<keyword evidence="5" id="KW-1185">Reference proteome</keyword>
<evidence type="ECO:0000256" key="1">
    <source>
        <dbReference type="SAM" id="MobiDB-lite"/>
    </source>
</evidence>
<dbReference type="Pfam" id="PF06159">
    <property type="entry name" value="TRAPPC13_N"/>
    <property type="match status" value="1"/>
</dbReference>
<feature type="region of interest" description="Disordered" evidence="1">
    <location>
        <begin position="356"/>
        <end position="419"/>
    </location>
</feature>
<dbReference type="OMA" id="AWEPFYS"/>
<evidence type="ECO:0000259" key="3">
    <source>
        <dbReference type="Pfam" id="PF23647"/>
    </source>
</evidence>
<reference evidence="4 5" key="1">
    <citation type="journal article" date="2012" name="Science">
        <title>The Paleozoic origin of enzymatic lignin decomposition reconstructed from 31 fungal genomes.</title>
        <authorList>
            <person name="Floudas D."/>
            <person name="Binder M."/>
            <person name="Riley R."/>
            <person name="Barry K."/>
            <person name="Blanchette R.A."/>
            <person name="Henrissat B."/>
            <person name="Martinez A.T."/>
            <person name="Otillar R."/>
            <person name="Spatafora J.W."/>
            <person name="Yadav J.S."/>
            <person name="Aerts A."/>
            <person name="Benoit I."/>
            <person name="Boyd A."/>
            <person name="Carlson A."/>
            <person name="Copeland A."/>
            <person name="Coutinho P.M."/>
            <person name="de Vries R.P."/>
            <person name="Ferreira P."/>
            <person name="Findley K."/>
            <person name="Foster B."/>
            <person name="Gaskell J."/>
            <person name="Glotzer D."/>
            <person name="Gorecki P."/>
            <person name="Heitman J."/>
            <person name="Hesse C."/>
            <person name="Hori C."/>
            <person name="Igarashi K."/>
            <person name="Jurgens J.A."/>
            <person name="Kallen N."/>
            <person name="Kersten P."/>
            <person name="Kohler A."/>
            <person name="Kuees U."/>
            <person name="Kumar T.K.A."/>
            <person name="Kuo A."/>
            <person name="LaButti K."/>
            <person name="Larrondo L.F."/>
            <person name="Lindquist E."/>
            <person name="Ling A."/>
            <person name="Lombard V."/>
            <person name="Lucas S."/>
            <person name="Lundell T."/>
            <person name="Martin R."/>
            <person name="McLaughlin D.J."/>
            <person name="Morgenstern I."/>
            <person name="Morin E."/>
            <person name="Murat C."/>
            <person name="Nagy L.G."/>
            <person name="Nolan M."/>
            <person name="Ohm R.A."/>
            <person name="Patyshakuliyeva A."/>
            <person name="Rokas A."/>
            <person name="Ruiz-Duenas F.J."/>
            <person name="Sabat G."/>
            <person name="Salamov A."/>
            <person name="Samejima M."/>
            <person name="Schmutz J."/>
            <person name="Slot J.C."/>
            <person name="St John F."/>
            <person name="Stenlid J."/>
            <person name="Sun H."/>
            <person name="Sun S."/>
            <person name="Syed K."/>
            <person name="Tsang A."/>
            <person name="Wiebenga A."/>
            <person name="Young D."/>
            <person name="Pisabarro A."/>
            <person name="Eastwood D.C."/>
            <person name="Martin F."/>
            <person name="Cullen D."/>
            <person name="Grigoriev I.V."/>
            <person name="Hibbett D.S."/>
        </authorList>
    </citation>
    <scope>NUCLEOTIDE SEQUENCE [LARGE SCALE GENOMIC DNA]</scope>
    <source>
        <strain evidence="4 5">MD-104</strain>
    </source>
</reference>
<feature type="domain" description="Trafficking protein particle complex subunit 13 N-terminal" evidence="2">
    <location>
        <begin position="6"/>
        <end position="184"/>
    </location>
</feature>
<sequence length="711" mass="76158">MSSNGHLLSLKVMRVSRPSLASGWEPFYSSSPSFSAHSTASIVSLQGKTALPGHPKTLRDLSHVTEMLMLPAAFGAIQLGEMFTSCLSVNNEASVEIEGVTLMVEIQTASTKTTLAEFGGPDERLAPGASLERVVSHEIKELGQHALACTVSYRLPPGARPAVASADSSDPNLQVFRKYYKFAVTNPLSVKTKVHVPRSPSALLSRTEREKVFLEIHIQNLTQDAMWLERMCLECADGWQSYDANLVNDDGSAGDTIIFSGPMALMQPQDMRQYVYILSPLRLAAFPVAHQPGSIVPLGRLDISWRSPYGEPGRLLTSMLSRRIPLIQAPQSQAASQAPGAATKQPASAIPLHLQRSASVASGSPSRPRSPQLVQRPMSPPASIGGPAPYRPSSPFRNRSAAQPAAITSPISPNPATRPKEDVAVDLVVHGIPSGDIRVEEPFSVACTLSVRAPVPMPRLNGAHGVRVLSFVVQHVEPAPSLPEKLAPTRAPPAPKEEAFSPRQSSSGFSTPSPHGTPQRADFQEFLAQKLLVASPRRANADEDAASVDGGDTPAAARSRTNGTVILPPPHPAADVKASARSHDVRYLGASTVFLPQLRLVAPAGHSASAVFEHAPTHERNVSTASVDSTDSELEDMSGASAVKVIASQDFELTYLPLKSGFITVGGLRVILVEDRSVEGDVQGEPEGVQYAEKPRELRYWEVVAEIWVHS</sequence>
<dbReference type="EMBL" id="KB467942">
    <property type="protein sequence ID" value="PCH38720.1"/>
    <property type="molecule type" value="Genomic_DNA"/>
</dbReference>
<accession>A0A2H3J918</accession>
<proteinExistence type="predicted"/>
<dbReference type="PANTHER" id="PTHR13134:SF3">
    <property type="entry name" value="TRAFFICKING PROTEIN PARTICLE COMPLEX SUBUNIT 13"/>
    <property type="match status" value="1"/>
</dbReference>
<dbReference type="PANTHER" id="PTHR13134">
    <property type="entry name" value="TRAFFICKING PROTEIN PARTICLE COMPLEX SUBUNIT 13"/>
    <property type="match status" value="1"/>
</dbReference>
<dbReference type="STRING" id="742152.A0A2H3J918"/>
<dbReference type="Proteomes" id="UP000218811">
    <property type="component" value="Unassembled WGS sequence"/>
</dbReference>
<evidence type="ECO:0000313" key="5">
    <source>
        <dbReference type="Proteomes" id="UP000218811"/>
    </source>
</evidence>
<evidence type="ECO:0000259" key="2">
    <source>
        <dbReference type="Pfam" id="PF06159"/>
    </source>
</evidence>